<dbReference type="EMBL" id="SDEE01000096">
    <property type="protein sequence ID" value="RXW21768.1"/>
    <property type="molecule type" value="Genomic_DNA"/>
</dbReference>
<comment type="caution">
    <text evidence="2">The sequence shown here is derived from an EMBL/GenBank/DDBJ whole genome shotgun (WGS) entry which is preliminary data.</text>
</comment>
<evidence type="ECO:0000313" key="3">
    <source>
        <dbReference type="Proteomes" id="UP000290288"/>
    </source>
</evidence>
<feature type="region of interest" description="Disordered" evidence="1">
    <location>
        <begin position="1"/>
        <end position="49"/>
    </location>
</feature>
<feature type="compositionally biased region" description="Acidic residues" evidence="1">
    <location>
        <begin position="222"/>
        <end position="232"/>
    </location>
</feature>
<evidence type="ECO:0000313" key="2">
    <source>
        <dbReference type="EMBL" id="RXW21768.1"/>
    </source>
</evidence>
<reference evidence="2 3" key="1">
    <citation type="submission" date="2019-01" db="EMBL/GenBank/DDBJ databases">
        <title>Draft genome sequence of Psathyrella aberdarensis IHI B618.</title>
        <authorList>
            <person name="Buettner E."/>
            <person name="Kellner H."/>
        </authorList>
    </citation>
    <scope>NUCLEOTIDE SEQUENCE [LARGE SCALE GENOMIC DNA]</scope>
    <source>
        <strain evidence="2 3">IHI B618</strain>
    </source>
</reference>
<evidence type="ECO:0000256" key="1">
    <source>
        <dbReference type="SAM" id="MobiDB-lite"/>
    </source>
</evidence>
<dbReference type="STRING" id="2316362.A0A4V1Q4E1"/>
<dbReference type="AlphaFoldDB" id="A0A4V1Q4E1"/>
<feature type="compositionally biased region" description="Polar residues" evidence="1">
    <location>
        <begin position="1"/>
        <end position="19"/>
    </location>
</feature>
<dbReference type="OrthoDB" id="2745718at2759"/>
<name>A0A4V1Q4E1_9AGAR</name>
<protein>
    <submittedName>
        <fullName evidence="2">Uncharacterized protein</fullName>
    </submittedName>
</protein>
<gene>
    <name evidence="2" type="ORF">EST38_g4080</name>
</gene>
<organism evidence="2 3">
    <name type="scientific">Candolleomyces aberdarensis</name>
    <dbReference type="NCBI Taxonomy" id="2316362"/>
    <lineage>
        <taxon>Eukaryota</taxon>
        <taxon>Fungi</taxon>
        <taxon>Dikarya</taxon>
        <taxon>Basidiomycota</taxon>
        <taxon>Agaricomycotina</taxon>
        <taxon>Agaricomycetes</taxon>
        <taxon>Agaricomycetidae</taxon>
        <taxon>Agaricales</taxon>
        <taxon>Agaricineae</taxon>
        <taxon>Psathyrellaceae</taxon>
        <taxon>Candolleomyces</taxon>
    </lineage>
</organism>
<accession>A0A4V1Q4E1</accession>
<feature type="region of interest" description="Disordered" evidence="1">
    <location>
        <begin position="216"/>
        <end position="247"/>
    </location>
</feature>
<keyword evidence="3" id="KW-1185">Reference proteome</keyword>
<sequence length="706" mass="78660">MTQEVAQGTITEETGNVMQDSRRGEDSIATSVDHSKAMEDSGSSGWEQDFDRLRAKISSRLKTWEDSQRSSITKQLESYRAQQELQILQSIRSEALEAQTRIDNQAGELRNALDTCRREWDELFRECQTLRARERQLADDLSEARLALTRQTLDHQADKVKLLEELNTAKSAPQLHQIKLLTEINAAKSVQVEPLEEPTTTRTGLAGMTAGVNVAKKKSENDEFDGSEIASDEEAHSEETASPEELEAQELESIGPVGEGPPDVIVPQCPQAGANNPLQERQRRWQTLKWTNQETYNIKGPCSAYQLAGGTFIKTSEEGDMLILQLPTSRAPIYRAITHGHLNTKSFGFSSDASQDLLVFFGCNHDMDCDVLADQLQTRTAPRGYQTFAPDEPKDYTLKIAGDFAGMLIYRPGKFFSRLLVWNWKIGTLIGDTLGTKGHSFGTVYEFSFVSPTLFHVMTIANGVGSIDLYSINPSRFTHLASLLLPPVKEGVIIVPARCTTESLQPDGSPNHFGTSQLSVLRIEYTTQFGFFDSEQFQLAVPTSVFTDYWNDSQSKTLELPITAQWSDWGPSKTRWIPRPPIPSSILDSRPENLWTRHLCGQRVLALPTEDPGIEVLDFDFDPDSPPVNRDPSLQQDICIDPTVIPAGNVFINDVVSSLPYVKTTRRGALDEDFAGFAIDEERIIGISVEGSGSDRRISKLTTMTF</sequence>
<dbReference type="Proteomes" id="UP000290288">
    <property type="component" value="Unassembled WGS sequence"/>
</dbReference>
<proteinExistence type="predicted"/>